<proteinExistence type="predicted"/>
<dbReference type="PROSITE" id="PS51257">
    <property type="entry name" value="PROKAR_LIPOPROTEIN"/>
    <property type="match status" value="1"/>
</dbReference>
<comment type="caution">
    <text evidence="2">The sequence shown here is derived from an EMBL/GenBank/DDBJ whole genome shotgun (WGS) entry which is preliminary data.</text>
</comment>
<accession>A0A133PSC4</accession>
<dbReference type="AlphaFoldDB" id="A0A133PSC4"/>
<dbReference type="InterPro" id="IPR024981">
    <property type="entry name" value="DUF3887"/>
</dbReference>
<organism evidence="2">
    <name type="scientific">Peptoniphilus harei</name>
    <dbReference type="NCBI Taxonomy" id="54005"/>
    <lineage>
        <taxon>Bacteria</taxon>
        <taxon>Bacillati</taxon>
        <taxon>Bacillota</taxon>
        <taxon>Tissierellia</taxon>
        <taxon>Tissierellales</taxon>
        <taxon>Peptoniphilaceae</taxon>
        <taxon>Peptoniphilus</taxon>
    </lineage>
</organism>
<dbReference type="EMBL" id="LRQE01000004">
    <property type="protein sequence ID" value="KXA31721.1"/>
    <property type="molecule type" value="Genomic_DNA"/>
</dbReference>
<gene>
    <name evidence="2" type="ORF">HMPREF3229_00250</name>
</gene>
<sequence length="133" mass="15315">MKKFKILTLTAIVLLLVACGSKTKKMSDEDFNKYEKEAQAAINLVNERKTDEFIDLTEKSLGFKKEILEEAYKNLDENGKFVEFGDAKGIYEEDKNSGSTYSTILQKVKYENKDVLFRVSFNKDDKIVGIFFK</sequence>
<protein>
    <recommendedName>
        <fullName evidence="1">DUF3887 domain-containing protein</fullName>
    </recommendedName>
</protein>
<evidence type="ECO:0000259" key="1">
    <source>
        <dbReference type="Pfam" id="PF13026"/>
    </source>
</evidence>
<dbReference type="PATRIC" id="fig|54005.3.peg.247"/>
<dbReference type="Proteomes" id="UP000070174">
    <property type="component" value="Unassembled WGS sequence"/>
</dbReference>
<reference evidence="2 3" key="1">
    <citation type="submission" date="2016-01" db="EMBL/GenBank/DDBJ databases">
        <authorList>
            <person name="Oliw E.H."/>
        </authorList>
    </citation>
    <scope>NUCLEOTIDE SEQUENCE [LARGE SCALE GENOMIC DNA]</scope>
    <source>
        <strain evidence="2 3">CMW7756A</strain>
    </source>
</reference>
<dbReference type="Pfam" id="PF13026">
    <property type="entry name" value="DUF3887"/>
    <property type="match status" value="1"/>
</dbReference>
<evidence type="ECO:0000313" key="3">
    <source>
        <dbReference type="Proteomes" id="UP000070174"/>
    </source>
</evidence>
<dbReference type="Gene3D" id="3.10.450.590">
    <property type="match status" value="1"/>
</dbReference>
<name>A0A133PSC4_9FIRM</name>
<dbReference type="RefSeq" id="WP_060799586.1">
    <property type="nucleotide sequence ID" value="NZ_KQ957086.1"/>
</dbReference>
<evidence type="ECO:0000313" key="2">
    <source>
        <dbReference type="EMBL" id="KXA31721.1"/>
    </source>
</evidence>
<feature type="domain" description="DUF3887" evidence="1">
    <location>
        <begin position="30"/>
        <end position="129"/>
    </location>
</feature>